<accession>B3R7H4</accession>
<dbReference type="Gene3D" id="3.40.190.290">
    <property type="match status" value="1"/>
</dbReference>
<evidence type="ECO:0000313" key="8">
    <source>
        <dbReference type="Proteomes" id="UP000001692"/>
    </source>
</evidence>
<feature type="region of interest" description="Disordered" evidence="5">
    <location>
        <begin position="1"/>
        <end position="27"/>
    </location>
</feature>
<dbReference type="CDD" id="cd08422">
    <property type="entry name" value="PBP2_CrgA_like"/>
    <property type="match status" value="1"/>
</dbReference>
<dbReference type="Gene3D" id="1.10.10.10">
    <property type="entry name" value="Winged helix-like DNA-binding domain superfamily/Winged helix DNA-binding domain"/>
    <property type="match status" value="1"/>
</dbReference>
<dbReference type="HOGENOM" id="CLU_039613_16_2_4"/>
<keyword evidence="8" id="KW-1185">Reference proteome</keyword>
<dbReference type="EMBL" id="CU633749">
    <property type="protein sequence ID" value="CAQ70971.1"/>
    <property type="molecule type" value="Genomic_DNA"/>
</dbReference>
<keyword evidence="2" id="KW-0805">Transcription regulation</keyword>
<dbReference type="KEGG" id="cti:RALTA_A3050"/>
<evidence type="ECO:0000256" key="4">
    <source>
        <dbReference type="ARBA" id="ARBA00023163"/>
    </source>
</evidence>
<dbReference type="eggNOG" id="COG0583">
    <property type="taxonomic scope" value="Bacteria"/>
</dbReference>
<dbReference type="GO" id="GO:0003700">
    <property type="term" value="F:DNA-binding transcription factor activity"/>
    <property type="evidence" value="ECO:0007669"/>
    <property type="project" value="InterPro"/>
</dbReference>
<dbReference type="InterPro" id="IPR000847">
    <property type="entry name" value="LysR_HTH_N"/>
</dbReference>
<dbReference type="InterPro" id="IPR005119">
    <property type="entry name" value="LysR_subst-bd"/>
</dbReference>
<name>B3R7H4_CUPTR</name>
<reference evidence="7 8" key="1">
    <citation type="journal article" date="2008" name="Genome Res.">
        <title>Genome sequence of the beta-rhizobium Cupriavidus taiwanensis and comparative genomics of rhizobia.</title>
        <authorList>
            <person name="Amadou C."/>
            <person name="Pascal G."/>
            <person name="Mangenot S."/>
            <person name="Glew M."/>
            <person name="Bontemps C."/>
            <person name="Capela D."/>
            <person name="Carrere S."/>
            <person name="Cruveiller S."/>
            <person name="Dossat C."/>
            <person name="Lajus A."/>
            <person name="Marchetti M."/>
            <person name="Poinsot V."/>
            <person name="Rouy Z."/>
            <person name="Servin B."/>
            <person name="Saad M."/>
            <person name="Schenowitz C."/>
            <person name="Barbe V."/>
            <person name="Batut J."/>
            <person name="Medigue C."/>
            <person name="Masson-Boivin C."/>
        </authorList>
    </citation>
    <scope>NUCLEOTIDE SEQUENCE [LARGE SCALE GENOMIC DNA]</scope>
    <source>
        <strain evidence="8">DSM 17343 / BCRC 17206 / CCUG 44338 / CIP 107171 / LMG 19424 / R1</strain>
    </source>
</reference>
<evidence type="ECO:0000256" key="2">
    <source>
        <dbReference type="ARBA" id="ARBA00023015"/>
    </source>
</evidence>
<dbReference type="FunFam" id="1.10.10.10:FF:000001">
    <property type="entry name" value="LysR family transcriptional regulator"/>
    <property type="match status" value="1"/>
</dbReference>
<keyword evidence="4" id="KW-0804">Transcription</keyword>
<comment type="similarity">
    <text evidence="1">Belongs to the LysR transcriptional regulatory family.</text>
</comment>
<evidence type="ECO:0000313" key="7">
    <source>
        <dbReference type="EMBL" id="CAQ70971.1"/>
    </source>
</evidence>
<dbReference type="SUPFAM" id="SSF53850">
    <property type="entry name" value="Periplasmic binding protein-like II"/>
    <property type="match status" value="1"/>
</dbReference>
<dbReference type="InterPro" id="IPR036388">
    <property type="entry name" value="WH-like_DNA-bd_sf"/>
</dbReference>
<dbReference type="PANTHER" id="PTHR30537">
    <property type="entry name" value="HTH-TYPE TRANSCRIPTIONAL REGULATOR"/>
    <property type="match status" value="1"/>
</dbReference>
<dbReference type="InterPro" id="IPR058163">
    <property type="entry name" value="LysR-type_TF_proteobact-type"/>
</dbReference>
<dbReference type="Proteomes" id="UP000001692">
    <property type="component" value="Chromosome 1"/>
</dbReference>
<dbReference type="InterPro" id="IPR036390">
    <property type="entry name" value="WH_DNA-bd_sf"/>
</dbReference>
<sequence>MRRPRSGPSAAQGCHNPGDAAQWRPGDEYPMDKLKQIEAFIAVVEHGSMAAAALTQNVTPVMIGRRINALEARIGVKLLHRSTRRIAVTEQGAVFMEQCKKALADLDRAEMLIAEGKHKATGHLIVSAPAAFGRKHVAPHAPAFLASNPEVQISFNLTDRVVDLVREGYDVGIRIGGAIDPNFVAIKLASNKRVVCGTPAYFAKYGVPQTLDDLAQHNCLAFNLQGGQQRGWYFSQNGKTVTVRVNGNLDCNDGELLHRWTGEGLGLGWRSTWEILPQLESGELITVLDEYALPAYDILAVYPQQRPVPAKIRFFIEHLKAQFARPGYWMDTAGGN</sequence>
<dbReference type="SUPFAM" id="SSF46785">
    <property type="entry name" value="Winged helix' DNA-binding domain"/>
    <property type="match status" value="1"/>
</dbReference>
<feature type="domain" description="HTH lysR-type" evidence="6">
    <location>
        <begin position="32"/>
        <end position="89"/>
    </location>
</feature>
<proteinExistence type="inferred from homology"/>
<evidence type="ECO:0000256" key="5">
    <source>
        <dbReference type="SAM" id="MobiDB-lite"/>
    </source>
</evidence>
<protein>
    <submittedName>
        <fullName evidence="7">Transcriptional regulator, LysR family</fullName>
    </submittedName>
</protein>
<gene>
    <name evidence="7" type="ordered locus">RALTA_A3050</name>
</gene>
<dbReference type="PROSITE" id="PS50931">
    <property type="entry name" value="HTH_LYSR"/>
    <property type="match status" value="1"/>
</dbReference>
<dbReference type="AlphaFoldDB" id="B3R7H4"/>
<dbReference type="Pfam" id="PF00126">
    <property type="entry name" value="HTH_1"/>
    <property type="match status" value="1"/>
</dbReference>
<keyword evidence="3" id="KW-0238">DNA-binding</keyword>
<dbReference type="GO" id="GO:0003677">
    <property type="term" value="F:DNA binding"/>
    <property type="evidence" value="ECO:0007669"/>
    <property type="project" value="UniProtKB-KW"/>
</dbReference>
<dbReference type="FunFam" id="3.40.190.290:FF:000001">
    <property type="entry name" value="Transcriptional regulator, LysR family"/>
    <property type="match status" value="1"/>
</dbReference>
<dbReference type="PANTHER" id="PTHR30537:SF5">
    <property type="entry name" value="HTH-TYPE TRANSCRIPTIONAL ACTIVATOR TTDR-RELATED"/>
    <property type="match status" value="1"/>
</dbReference>
<organism evidence="7 8">
    <name type="scientific">Cupriavidus taiwanensis (strain DSM 17343 / BCRC 17206 / CCUG 44338 / CIP 107171 / LMG 19424 / R1)</name>
    <name type="common">Ralstonia taiwanensis (strain LMG 19424)</name>
    <dbReference type="NCBI Taxonomy" id="977880"/>
    <lineage>
        <taxon>Bacteria</taxon>
        <taxon>Pseudomonadati</taxon>
        <taxon>Pseudomonadota</taxon>
        <taxon>Betaproteobacteria</taxon>
        <taxon>Burkholderiales</taxon>
        <taxon>Burkholderiaceae</taxon>
        <taxon>Cupriavidus</taxon>
    </lineage>
</organism>
<evidence type="ECO:0000256" key="1">
    <source>
        <dbReference type="ARBA" id="ARBA00009437"/>
    </source>
</evidence>
<evidence type="ECO:0000259" key="6">
    <source>
        <dbReference type="PROSITE" id="PS50931"/>
    </source>
</evidence>
<evidence type="ECO:0000256" key="3">
    <source>
        <dbReference type="ARBA" id="ARBA00023125"/>
    </source>
</evidence>
<dbReference type="Pfam" id="PF03466">
    <property type="entry name" value="LysR_substrate"/>
    <property type="match status" value="1"/>
</dbReference>